<dbReference type="AlphaFoldDB" id="A0AB33IHJ8"/>
<keyword evidence="2" id="KW-1185">Reference proteome</keyword>
<protein>
    <recommendedName>
        <fullName evidence="3">Bacteriocin</fullName>
    </recommendedName>
</protein>
<sequence>MRTLSAEEMNEISGGGLLGGLGNALISVANGINTLQDQTNVFGSLLHNVGLGPVTGVVDSIIQDGTDAISSAGYLLGGTESRVSHLSNTAATGQYGLSFLGFSL</sequence>
<evidence type="ECO:0008006" key="3">
    <source>
        <dbReference type="Google" id="ProtNLM"/>
    </source>
</evidence>
<proteinExistence type="predicted"/>
<gene>
    <name evidence="1" type="ORF">EMQ_2171</name>
</gene>
<evidence type="ECO:0000313" key="2">
    <source>
        <dbReference type="Proteomes" id="UP000516424"/>
    </source>
</evidence>
<dbReference type="RefSeq" id="WP_231367950.1">
    <property type="nucleotide sequence ID" value="NZ_AP023410.1"/>
</dbReference>
<name>A0AB33IHJ8_ACEAC</name>
<accession>A0AB33IHJ8</accession>
<evidence type="ECO:0000313" key="1">
    <source>
        <dbReference type="EMBL" id="BCK76565.1"/>
    </source>
</evidence>
<dbReference type="EMBL" id="AP023410">
    <property type="protein sequence ID" value="BCK76565.1"/>
    <property type="molecule type" value="Genomic_DNA"/>
</dbReference>
<reference evidence="1 2" key="1">
    <citation type="journal article" date="2011" name="Microbiology">
        <title>Transcriptome response to different carbon sources in Acetobacter aceti.</title>
        <authorList>
            <person name="Sakurai K."/>
            <person name="Arai H."/>
            <person name="Ishii M."/>
            <person name="Igarashi Y."/>
        </authorList>
    </citation>
    <scope>NUCLEOTIDE SEQUENCE [LARGE SCALE GENOMIC DNA]</scope>
    <source>
        <strain evidence="1 2">NBRC 14818</strain>
    </source>
</reference>
<organism evidence="1 2">
    <name type="scientific">Acetobacter aceti NBRC 14818</name>
    <dbReference type="NCBI Taxonomy" id="887700"/>
    <lineage>
        <taxon>Bacteria</taxon>
        <taxon>Pseudomonadati</taxon>
        <taxon>Pseudomonadota</taxon>
        <taxon>Alphaproteobacteria</taxon>
        <taxon>Acetobacterales</taxon>
        <taxon>Acetobacteraceae</taxon>
        <taxon>Acetobacter</taxon>
        <taxon>Acetobacter subgen. Acetobacter</taxon>
    </lineage>
</organism>
<dbReference type="Proteomes" id="UP000516424">
    <property type="component" value="Chromosome"/>
</dbReference>